<dbReference type="Pfam" id="PF08447">
    <property type="entry name" value="PAS_3"/>
    <property type="match status" value="1"/>
</dbReference>
<protein>
    <recommendedName>
        <fullName evidence="2">diguanylate cyclase</fullName>
        <ecNumber evidence="2">2.7.7.65</ecNumber>
    </recommendedName>
</protein>
<dbReference type="RefSeq" id="WP_128385559.1">
    <property type="nucleotide sequence ID" value="NZ_CP035033.1"/>
</dbReference>
<evidence type="ECO:0000256" key="3">
    <source>
        <dbReference type="ARBA" id="ARBA00034247"/>
    </source>
</evidence>
<keyword evidence="7" id="KW-1185">Reference proteome</keyword>
<dbReference type="SUPFAM" id="SSF55785">
    <property type="entry name" value="PYP-like sensor domain (PAS domain)"/>
    <property type="match status" value="1"/>
</dbReference>
<evidence type="ECO:0000256" key="1">
    <source>
        <dbReference type="ARBA" id="ARBA00001946"/>
    </source>
</evidence>
<dbReference type="InterPro" id="IPR001610">
    <property type="entry name" value="PAC"/>
</dbReference>
<dbReference type="CDD" id="cd01949">
    <property type="entry name" value="GGDEF"/>
    <property type="match status" value="1"/>
</dbReference>
<reference evidence="6 7" key="1">
    <citation type="journal article" date="2018" name="Environ. Microbiol.">
        <title>Genomes of ubiquitous marine and hypersaline Hydrogenovibrio, Thiomicrorhabdus and Thiomicrospira spp. encode a diversity of mechanisms to sustain chemolithoautotrophy in heterogeneous environments.</title>
        <authorList>
            <person name="Scott K.M."/>
            <person name="Williams J."/>
            <person name="Porter C.M.B."/>
            <person name="Russel S."/>
            <person name="Harmer T.L."/>
            <person name="Paul J.H."/>
            <person name="Antonen K.M."/>
            <person name="Bridges M.K."/>
            <person name="Camper G.J."/>
            <person name="Campla C.K."/>
            <person name="Casella L.G."/>
            <person name="Chase E."/>
            <person name="Conrad J.W."/>
            <person name="Cruz M.C."/>
            <person name="Dunlap D.S."/>
            <person name="Duran L."/>
            <person name="Fahsbender E.M."/>
            <person name="Goldsmith D.B."/>
            <person name="Keeley R.F."/>
            <person name="Kondoff M.R."/>
            <person name="Kussy B.I."/>
            <person name="Lane M.K."/>
            <person name="Lawler S."/>
            <person name="Leigh B.A."/>
            <person name="Lewis C."/>
            <person name="Lostal L.M."/>
            <person name="Marking D."/>
            <person name="Mancera P.A."/>
            <person name="McClenthan E.C."/>
            <person name="McIntyre E.A."/>
            <person name="Mine J.A."/>
            <person name="Modi S."/>
            <person name="Moore B.D."/>
            <person name="Morgan W.A."/>
            <person name="Nelson K.M."/>
            <person name="Nguyen K.N."/>
            <person name="Ogburn N."/>
            <person name="Parrino D.G."/>
            <person name="Pedapudi A.D."/>
            <person name="Pelham R.P."/>
            <person name="Preece A.M."/>
            <person name="Rampersad E.A."/>
            <person name="Richardson J.C."/>
            <person name="Rodgers C.M."/>
            <person name="Schaffer B.L."/>
            <person name="Sheridan N.E."/>
            <person name="Solone M.R."/>
            <person name="Staley Z.R."/>
            <person name="Tabuchi M."/>
            <person name="Waide R.J."/>
            <person name="Wanjugi P.W."/>
            <person name="Young S."/>
            <person name="Clum A."/>
            <person name="Daum C."/>
            <person name="Huntemann M."/>
            <person name="Ivanova N."/>
            <person name="Kyrpides N."/>
            <person name="Mikhailova N."/>
            <person name="Palaniappan K."/>
            <person name="Pillay M."/>
            <person name="Reddy T.B.K."/>
            <person name="Shapiro N."/>
            <person name="Stamatis D."/>
            <person name="Varghese N."/>
            <person name="Woyke T."/>
            <person name="Boden R."/>
            <person name="Freyermuth S.K."/>
            <person name="Kerfeld C.A."/>
        </authorList>
    </citation>
    <scope>NUCLEOTIDE SEQUENCE [LARGE SCALE GENOMIC DNA]</scope>
    <source>
        <strain evidence="6 7">JR-2</strain>
    </source>
</reference>
<dbReference type="EMBL" id="CP035033">
    <property type="protein sequence ID" value="QAB16341.1"/>
    <property type="molecule type" value="Genomic_DNA"/>
</dbReference>
<name>A0A410H5Z4_9GAMM</name>
<dbReference type="KEGG" id="htr:EPV75_12060"/>
<accession>A0A410H5Z4</accession>
<dbReference type="EC" id="2.7.7.65" evidence="2"/>
<dbReference type="GO" id="GO:0005886">
    <property type="term" value="C:plasma membrane"/>
    <property type="evidence" value="ECO:0007669"/>
    <property type="project" value="TreeGrafter"/>
</dbReference>
<dbReference type="Proteomes" id="UP000285478">
    <property type="component" value="Chromosome"/>
</dbReference>
<evidence type="ECO:0000259" key="5">
    <source>
        <dbReference type="PROSITE" id="PS50887"/>
    </source>
</evidence>
<dbReference type="PANTHER" id="PTHR45138">
    <property type="entry name" value="REGULATORY COMPONENTS OF SENSORY TRANSDUCTION SYSTEM"/>
    <property type="match status" value="1"/>
</dbReference>
<gene>
    <name evidence="6" type="ORF">EPV75_12060</name>
</gene>
<evidence type="ECO:0000313" key="6">
    <source>
        <dbReference type="EMBL" id="QAB16341.1"/>
    </source>
</evidence>
<dbReference type="NCBIfam" id="TIGR00254">
    <property type="entry name" value="GGDEF"/>
    <property type="match status" value="1"/>
</dbReference>
<comment type="catalytic activity">
    <reaction evidence="3">
        <text>2 GTP = 3',3'-c-di-GMP + 2 diphosphate</text>
        <dbReference type="Rhea" id="RHEA:24898"/>
        <dbReference type="ChEBI" id="CHEBI:33019"/>
        <dbReference type="ChEBI" id="CHEBI:37565"/>
        <dbReference type="ChEBI" id="CHEBI:58805"/>
        <dbReference type="EC" id="2.7.7.65"/>
    </reaction>
</comment>
<dbReference type="SUPFAM" id="SSF55073">
    <property type="entry name" value="Nucleotide cyclase"/>
    <property type="match status" value="1"/>
</dbReference>
<dbReference type="SMART" id="SM00267">
    <property type="entry name" value="GGDEF"/>
    <property type="match status" value="1"/>
</dbReference>
<dbReference type="Gene3D" id="3.30.450.20">
    <property type="entry name" value="PAS domain"/>
    <property type="match status" value="1"/>
</dbReference>
<feature type="domain" description="GGDEF" evidence="5">
    <location>
        <begin position="168"/>
        <end position="304"/>
    </location>
</feature>
<evidence type="ECO:0000259" key="4">
    <source>
        <dbReference type="PROSITE" id="PS50113"/>
    </source>
</evidence>
<dbReference type="InterPro" id="IPR050469">
    <property type="entry name" value="Diguanylate_Cyclase"/>
</dbReference>
<organism evidence="6 7">
    <name type="scientific">Hydrogenovibrio thermophilus</name>
    <dbReference type="NCBI Taxonomy" id="265883"/>
    <lineage>
        <taxon>Bacteria</taxon>
        <taxon>Pseudomonadati</taxon>
        <taxon>Pseudomonadota</taxon>
        <taxon>Gammaproteobacteria</taxon>
        <taxon>Thiotrichales</taxon>
        <taxon>Piscirickettsiaceae</taxon>
        <taxon>Hydrogenovibrio</taxon>
    </lineage>
</organism>
<dbReference type="InterPro" id="IPR035965">
    <property type="entry name" value="PAS-like_dom_sf"/>
</dbReference>
<sequence length="305" mass="34203">MNDDLYQTLLESTKAIPWQIDWPTLTFSYIGPQIETLLGWPQNSWKSIDDWVERMHPDDRERVVNFCVSQSKSGIDHEADYRALTKSGDYIWIRDVVHVVRKDDGEVESLVGFMFDITERKQNEEALKELNRELERMSFLDGLTHVPNRRRFDRKLDDAWAEAGRTKTPVSMILLDIDAFKAYNDHYGHYKGDECLIQVAKALSDVVESPGLLARYGGEEFALLLPGTDAVQAKTLAERCADAIQALAIPHVASQTAPVVTVSQGVATVTPDATLASYSLIEAADQFLYAAKKGGRNRIESAPAD</sequence>
<dbReference type="SMART" id="SM00086">
    <property type="entry name" value="PAC"/>
    <property type="match status" value="1"/>
</dbReference>
<dbReference type="CDD" id="cd00130">
    <property type="entry name" value="PAS"/>
    <property type="match status" value="1"/>
</dbReference>
<dbReference type="InterPro" id="IPR000014">
    <property type="entry name" value="PAS"/>
</dbReference>
<dbReference type="InterPro" id="IPR000160">
    <property type="entry name" value="GGDEF_dom"/>
</dbReference>
<dbReference type="GO" id="GO:1902201">
    <property type="term" value="P:negative regulation of bacterial-type flagellum-dependent cell motility"/>
    <property type="evidence" value="ECO:0007669"/>
    <property type="project" value="TreeGrafter"/>
</dbReference>
<proteinExistence type="predicted"/>
<dbReference type="InterPro" id="IPR043128">
    <property type="entry name" value="Rev_trsase/Diguanyl_cyclase"/>
</dbReference>
<dbReference type="InterPro" id="IPR029787">
    <property type="entry name" value="Nucleotide_cyclase"/>
</dbReference>
<dbReference type="GO" id="GO:0043709">
    <property type="term" value="P:cell adhesion involved in single-species biofilm formation"/>
    <property type="evidence" value="ECO:0007669"/>
    <property type="project" value="TreeGrafter"/>
</dbReference>
<dbReference type="NCBIfam" id="TIGR00229">
    <property type="entry name" value="sensory_box"/>
    <property type="match status" value="1"/>
</dbReference>
<dbReference type="PROSITE" id="PS50887">
    <property type="entry name" value="GGDEF"/>
    <property type="match status" value="1"/>
</dbReference>
<dbReference type="InterPro" id="IPR000700">
    <property type="entry name" value="PAS-assoc_C"/>
</dbReference>
<dbReference type="FunFam" id="3.30.70.270:FF:000001">
    <property type="entry name" value="Diguanylate cyclase domain protein"/>
    <property type="match status" value="1"/>
</dbReference>
<dbReference type="PROSITE" id="PS50113">
    <property type="entry name" value="PAC"/>
    <property type="match status" value="1"/>
</dbReference>
<dbReference type="AlphaFoldDB" id="A0A410H5Z4"/>
<dbReference type="Gene3D" id="3.30.70.270">
    <property type="match status" value="1"/>
</dbReference>
<dbReference type="GO" id="GO:0052621">
    <property type="term" value="F:diguanylate cyclase activity"/>
    <property type="evidence" value="ECO:0007669"/>
    <property type="project" value="UniProtKB-EC"/>
</dbReference>
<dbReference type="PANTHER" id="PTHR45138:SF9">
    <property type="entry name" value="DIGUANYLATE CYCLASE DGCM-RELATED"/>
    <property type="match status" value="1"/>
</dbReference>
<evidence type="ECO:0000256" key="2">
    <source>
        <dbReference type="ARBA" id="ARBA00012528"/>
    </source>
</evidence>
<dbReference type="Pfam" id="PF00990">
    <property type="entry name" value="GGDEF"/>
    <property type="match status" value="1"/>
</dbReference>
<comment type="cofactor">
    <cofactor evidence="1">
        <name>Mg(2+)</name>
        <dbReference type="ChEBI" id="CHEBI:18420"/>
    </cofactor>
</comment>
<dbReference type="InterPro" id="IPR013655">
    <property type="entry name" value="PAS_fold_3"/>
</dbReference>
<feature type="domain" description="PAC" evidence="4">
    <location>
        <begin position="77"/>
        <end position="129"/>
    </location>
</feature>
<evidence type="ECO:0000313" key="7">
    <source>
        <dbReference type="Proteomes" id="UP000285478"/>
    </source>
</evidence>